<gene>
    <name evidence="2" type="ORF">ATANTOWER_009264</name>
</gene>
<evidence type="ECO:0000256" key="1">
    <source>
        <dbReference type="SAM" id="MobiDB-lite"/>
    </source>
</evidence>
<sequence length="73" mass="8459">METALGKLPPRFYLCSWSQKSVTCRSVSVFVQRYFRFNKVSRDLTFVGSPQQDRPRHPGSERTTGRGQTCIKF</sequence>
<protein>
    <submittedName>
        <fullName evidence="2">Uncharacterized protein</fullName>
    </submittedName>
</protein>
<dbReference type="EMBL" id="JAHUTI010061138">
    <property type="protein sequence ID" value="MED6252261.1"/>
    <property type="molecule type" value="Genomic_DNA"/>
</dbReference>
<name>A0ABU7BNL9_9TELE</name>
<keyword evidence="3" id="KW-1185">Reference proteome</keyword>
<comment type="caution">
    <text evidence="2">The sequence shown here is derived from an EMBL/GenBank/DDBJ whole genome shotgun (WGS) entry which is preliminary data.</text>
</comment>
<feature type="region of interest" description="Disordered" evidence="1">
    <location>
        <begin position="47"/>
        <end position="73"/>
    </location>
</feature>
<dbReference type="Proteomes" id="UP001345963">
    <property type="component" value="Unassembled WGS sequence"/>
</dbReference>
<accession>A0ABU7BNL9</accession>
<evidence type="ECO:0000313" key="2">
    <source>
        <dbReference type="EMBL" id="MED6252261.1"/>
    </source>
</evidence>
<proteinExistence type="predicted"/>
<organism evidence="2 3">
    <name type="scientific">Ataeniobius toweri</name>
    <dbReference type="NCBI Taxonomy" id="208326"/>
    <lineage>
        <taxon>Eukaryota</taxon>
        <taxon>Metazoa</taxon>
        <taxon>Chordata</taxon>
        <taxon>Craniata</taxon>
        <taxon>Vertebrata</taxon>
        <taxon>Euteleostomi</taxon>
        <taxon>Actinopterygii</taxon>
        <taxon>Neopterygii</taxon>
        <taxon>Teleostei</taxon>
        <taxon>Neoteleostei</taxon>
        <taxon>Acanthomorphata</taxon>
        <taxon>Ovalentaria</taxon>
        <taxon>Atherinomorphae</taxon>
        <taxon>Cyprinodontiformes</taxon>
        <taxon>Goodeidae</taxon>
        <taxon>Ataeniobius</taxon>
    </lineage>
</organism>
<feature type="compositionally biased region" description="Basic and acidic residues" evidence="1">
    <location>
        <begin position="53"/>
        <end position="64"/>
    </location>
</feature>
<reference evidence="2 3" key="1">
    <citation type="submission" date="2021-07" db="EMBL/GenBank/DDBJ databases">
        <authorList>
            <person name="Palmer J.M."/>
        </authorList>
    </citation>
    <scope>NUCLEOTIDE SEQUENCE [LARGE SCALE GENOMIC DNA]</scope>
    <source>
        <strain evidence="2 3">AT_MEX2019</strain>
        <tissue evidence="2">Muscle</tissue>
    </source>
</reference>
<evidence type="ECO:0000313" key="3">
    <source>
        <dbReference type="Proteomes" id="UP001345963"/>
    </source>
</evidence>